<name>A0A327SVC2_9SPHI</name>
<evidence type="ECO:0000256" key="1">
    <source>
        <dbReference type="SAM" id="SignalP"/>
    </source>
</evidence>
<proteinExistence type="predicted"/>
<organism evidence="2 3">
    <name type="scientific">Pedobacter cryoconitis</name>
    <dbReference type="NCBI Taxonomy" id="188932"/>
    <lineage>
        <taxon>Bacteria</taxon>
        <taxon>Pseudomonadati</taxon>
        <taxon>Bacteroidota</taxon>
        <taxon>Sphingobacteriia</taxon>
        <taxon>Sphingobacteriales</taxon>
        <taxon>Sphingobacteriaceae</taxon>
        <taxon>Pedobacter</taxon>
    </lineage>
</organism>
<keyword evidence="2" id="KW-0378">Hydrolase</keyword>
<comment type="caution">
    <text evidence="2">The sequence shown here is derived from an EMBL/GenBank/DDBJ whole genome shotgun (WGS) entry which is preliminary data.</text>
</comment>
<dbReference type="Gene3D" id="2.60.40.1120">
    <property type="entry name" value="Carboxypeptidase-like, regulatory domain"/>
    <property type="match status" value="1"/>
</dbReference>
<dbReference type="Pfam" id="PF13715">
    <property type="entry name" value="CarbopepD_reg_2"/>
    <property type="match status" value="1"/>
</dbReference>
<keyword evidence="2" id="KW-0645">Protease</keyword>
<dbReference type="SUPFAM" id="SSF56935">
    <property type="entry name" value="Porins"/>
    <property type="match status" value="1"/>
</dbReference>
<dbReference type="Proteomes" id="UP000249754">
    <property type="component" value="Unassembled WGS sequence"/>
</dbReference>
<dbReference type="EMBL" id="QLLR01000013">
    <property type="protein sequence ID" value="RAJ29567.1"/>
    <property type="molecule type" value="Genomic_DNA"/>
</dbReference>
<reference evidence="2 3" key="1">
    <citation type="submission" date="2018-06" db="EMBL/GenBank/DDBJ databases">
        <title>Genomic Encyclopedia of Archaeal and Bacterial Type Strains, Phase II (KMG-II): from individual species to whole genera.</title>
        <authorList>
            <person name="Goeker M."/>
        </authorList>
    </citation>
    <scope>NUCLEOTIDE SEQUENCE [LARGE SCALE GENOMIC DNA]</scope>
    <source>
        <strain evidence="2 3">DSM 14825</strain>
    </source>
</reference>
<feature type="chain" id="PRO_5016281978" evidence="1">
    <location>
        <begin position="33"/>
        <end position="888"/>
    </location>
</feature>
<accession>A0A327SVC2</accession>
<evidence type="ECO:0000313" key="2">
    <source>
        <dbReference type="EMBL" id="RAJ29567.1"/>
    </source>
</evidence>
<feature type="signal peptide" evidence="1">
    <location>
        <begin position="1"/>
        <end position="32"/>
    </location>
</feature>
<dbReference type="AlphaFoldDB" id="A0A327SVC2"/>
<dbReference type="RefSeq" id="WP_170132685.1">
    <property type="nucleotide sequence ID" value="NZ_QLLR01000013.1"/>
</dbReference>
<gene>
    <name evidence="2" type="ORF">LY11_02830</name>
</gene>
<protein>
    <submittedName>
        <fullName evidence="2">Carboxypeptidase-like protein</fullName>
    </submittedName>
</protein>
<dbReference type="SUPFAM" id="SSF49464">
    <property type="entry name" value="Carboxypeptidase regulatory domain-like"/>
    <property type="match status" value="1"/>
</dbReference>
<keyword evidence="1" id="KW-0732">Signal</keyword>
<dbReference type="GO" id="GO:0004180">
    <property type="term" value="F:carboxypeptidase activity"/>
    <property type="evidence" value="ECO:0007669"/>
    <property type="project" value="UniProtKB-KW"/>
</dbReference>
<evidence type="ECO:0000313" key="3">
    <source>
        <dbReference type="Proteomes" id="UP000249754"/>
    </source>
</evidence>
<keyword evidence="2" id="KW-0121">Carboxypeptidase</keyword>
<dbReference type="InterPro" id="IPR008969">
    <property type="entry name" value="CarboxyPept-like_regulatory"/>
</dbReference>
<sequence>MNTKFFFFHGCQVVFSHFLFPLLILCCSFANAAAQATVNGYIKEENTGAAIEGAIITLLPKDEKNLLAYTTTNEKGYFSIQLNFDGRDFLLKVSMLGYQTRSLELENKNTQQVNLSLREEISNLKEVLIKPPRIIQYNDTISYNVSSFASDQDRSIADVLKKMPGIDVQADGTILYNGKAINKFYIEGLDLLDSKYSLAANNISFKDVSSVEVLEGHQPIKALRSTTFTDKAALNLKLKNSAKGKWLGTLELGAGLPFPLWKANLMAMKIAGASQSLNLFKSNNTGQNISTELKSHTLEDLINGQDNNAEQSNLIQLSESAPPVNEDRILFNRSYLGTINTVRKLKHDYQLRTNISYINDQLKSNNQSETAYYLTDNNFVRIQENNNTIIQRNRAEGSAELNKNTENFYLKDKFRAQLFWERSAISNTGTSPNNQIGKTPYHLIENDLNWLKTLGKSTLKFNSFNQYNYLPQELVVSPDDETMPFTQFARTSTLFSHTNISYSRGFRGWVIDYQAGIKATIQNLNTEIQHLPMSYPVKDSLRNELQWQLSDYYIKPTIRYNAKKINLSLTLPINLYNSKINNRLTEHAEKENYLYFNPEFLLFYKFNPLWTANFKASLSNDPGNADRLNQGFIFRSYRYLELGNRTPLIQRRQSYSAGLSYRNPVKSLFVNLSGIYAPTLLNQLSQRSFSGFISVGEIILQNNQKSFWRLSGRLSKGIDDWKATAAISVSYTSTEGELIQQNKLLNNKTNTLQITPSFNAEVSSWCNFSYTGDFSRNSLFVSSAPTALILDRINQRLGIGLIINKKLNVKAGTDYFYNQVSVNKSVSLIFADIGLRYMPGKNIEINLDCTNLFNKKNYAYTLYDGAGYTSNIAMIRPANVMAGVYFRW</sequence>